<proteinExistence type="inferred from homology"/>
<evidence type="ECO:0000256" key="7">
    <source>
        <dbReference type="ARBA" id="ARBA00051436"/>
    </source>
</evidence>
<reference evidence="10" key="1">
    <citation type="submission" date="2015-01" db="EMBL/GenBank/DDBJ databases">
        <authorList>
            <person name="Durling Mikael"/>
        </authorList>
    </citation>
    <scope>NUCLEOTIDE SEQUENCE</scope>
</reference>
<dbReference type="GO" id="GO:0008720">
    <property type="term" value="F:D-lactate dehydrogenase (NAD+) activity"/>
    <property type="evidence" value="ECO:0007669"/>
    <property type="project" value="TreeGrafter"/>
</dbReference>
<dbReference type="Pfam" id="PF02913">
    <property type="entry name" value="FAD-oxidase_C"/>
    <property type="match status" value="1"/>
</dbReference>
<keyword evidence="4" id="KW-0274">FAD</keyword>
<name>A0A0B7K3N4_BIOOC</name>
<evidence type="ECO:0000256" key="8">
    <source>
        <dbReference type="SAM" id="Phobius"/>
    </source>
</evidence>
<protein>
    <recommendedName>
        <fullName evidence="6">D-lactate dehydrogenase (cytochrome)</fullName>
        <ecNumber evidence="6">1.1.2.4</ecNumber>
    </recommendedName>
</protein>
<dbReference type="InterPro" id="IPR016166">
    <property type="entry name" value="FAD-bd_PCMH"/>
</dbReference>
<dbReference type="SUPFAM" id="SSF56176">
    <property type="entry name" value="FAD-binding/transporter-associated domain-like"/>
    <property type="match status" value="1"/>
</dbReference>
<dbReference type="InterPro" id="IPR016169">
    <property type="entry name" value="FAD-bd_PCMH_sub2"/>
</dbReference>
<evidence type="ECO:0000256" key="2">
    <source>
        <dbReference type="ARBA" id="ARBA00008000"/>
    </source>
</evidence>
<dbReference type="PANTHER" id="PTHR11748">
    <property type="entry name" value="D-LACTATE DEHYDROGENASE"/>
    <property type="match status" value="1"/>
</dbReference>
<accession>A0A0B7K3N4</accession>
<comment type="catalytic activity">
    <reaction evidence="7">
        <text>(R)-lactate + 2 Fe(III)-[cytochrome c] = 2 Fe(II)-[cytochrome c] + pyruvate + 2 H(+)</text>
        <dbReference type="Rhea" id="RHEA:13521"/>
        <dbReference type="Rhea" id="RHEA-COMP:10350"/>
        <dbReference type="Rhea" id="RHEA-COMP:14399"/>
        <dbReference type="ChEBI" id="CHEBI:15361"/>
        <dbReference type="ChEBI" id="CHEBI:15378"/>
        <dbReference type="ChEBI" id="CHEBI:16004"/>
        <dbReference type="ChEBI" id="CHEBI:29033"/>
        <dbReference type="ChEBI" id="CHEBI:29034"/>
        <dbReference type="EC" id="1.1.2.4"/>
    </reaction>
</comment>
<dbReference type="PROSITE" id="PS51387">
    <property type="entry name" value="FAD_PCMH"/>
    <property type="match status" value="1"/>
</dbReference>
<dbReference type="GO" id="GO:1903457">
    <property type="term" value="P:lactate catabolic process"/>
    <property type="evidence" value="ECO:0007669"/>
    <property type="project" value="TreeGrafter"/>
</dbReference>
<keyword evidence="3" id="KW-0285">Flavoprotein</keyword>
<dbReference type="Pfam" id="PF01565">
    <property type="entry name" value="FAD_binding_4"/>
    <property type="match status" value="1"/>
</dbReference>
<dbReference type="EC" id="1.1.2.4" evidence="6"/>
<dbReference type="Gene3D" id="3.30.70.2740">
    <property type="match status" value="1"/>
</dbReference>
<dbReference type="PANTHER" id="PTHR11748:SF83">
    <property type="entry name" value="DEHYDROGENASE (CYTOCHROME), PUTATIVE (AFU_ORTHOLOGUE AFUA_1G17520)-RELATED"/>
    <property type="match status" value="1"/>
</dbReference>
<dbReference type="FunFam" id="3.30.70.2740:FF:000001">
    <property type="entry name" value="D-lactate dehydrogenase mitochondrial"/>
    <property type="match status" value="1"/>
</dbReference>
<comment type="similarity">
    <text evidence="2">Belongs to the FAD-binding oxidoreductase/transferase type 4 family.</text>
</comment>
<evidence type="ECO:0000313" key="10">
    <source>
        <dbReference type="EMBL" id="CEO49555.1"/>
    </source>
</evidence>
<dbReference type="InterPro" id="IPR036318">
    <property type="entry name" value="FAD-bd_PCMH-like_sf"/>
</dbReference>
<dbReference type="InterPro" id="IPR016164">
    <property type="entry name" value="FAD-linked_Oxase-like_C"/>
</dbReference>
<dbReference type="GO" id="GO:0004458">
    <property type="term" value="F:D-lactate dehydrogenase (cytochrome) activity"/>
    <property type="evidence" value="ECO:0007669"/>
    <property type="project" value="UniProtKB-EC"/>
</dbReference>
<dbReference type="FunFam" id="1.10.45.10:FF:000001">
    <property type="entry name" value="D-lactate dehydrogenase mitochondrial"/>
    <property type="match status" value="1"/>
</dbReference>
<dbReference type="AlphaFoldDB" id="A0A0B7K3N4"/>
<dbReference type="GO" id="GO:0071949">
    <property type="term" value="F:FAD binding"/>
    <property type="evidence" value="ECO:0007669"/>
    <property type="project" value="InterPro"/>
</dbReference>
<keyword evidence="8" id="KW-0812">Transmembrane</keyword>
<dbReference type="SUPFAM" id="SSF55103">
    <property type="entry name" value="FAD-linked oxidases, C-terminal domain"/>
    <property type="match status" value="1"/>
</dbReference>
<feature type="transmembrane region" description="Helical" evidence="8">
    <location>
        <begin position="101"/>
        <end position="122"/>
    </location>
</feature>
<dbReference type="GO" id="GO:0005739">
    <property type="term" value="C:mitochondrion"/>
    <property type="evidence" value="ECO:0007669"/>
    <property type="project" value="TreeGrafter"/>
</dbReference>
<feature type="domain" description="FAD-binding PCMH-type" evidence="9">
    <location>
        <begin position="189"/>
        <end position="366"/>
    </location>
</feature>
<evidence type="ECO:0000259" key="9">
    <source>
        <dbReference type="PROSITE" id="PS51387"/>
    </source>
</evidence>
<dbReference type="Gene3D" id="3.30.465.10">
    <property type="match status" value="1"/>
</dbReference>
<gene>
    <name evidence="10" type="ORF">BN869_000005612_1</name>
</gene>
<dbReference type="FunFam" id="3.30.465.10:FF:000014">
    <property type="entry name" value="D-lactate dehydrogenase (Cytochrome), putative"/>
    <property type="match status" value="1"/>
</dbReference>
<keyword evidence="8" id="KW-0472">Membrane</keyword>
<dbReference type="InterPro" id="IPR006094">
    <property type="entry name" value="Oxid_FAD_bind_N"/>
</dbReference>
<evidence type="ECO:0000256" key="6">
    <source>
        <dbReference type="ARBA" id="ARBA00038897"/>
    </source>
</evidence>
<evidence type="ECO:0000256" key="4">
    <source>
        <dbReference type="ARBA" id="ARBA00022827"/>
    </source>
</evidence>
<organism evidence="10">
    <name type="scientific">Bionectria ochroleuca</name>
    <name type="common">Gliocladium roseum</name>
    <dbReference type="NCBI Taxonomy" id="29856"/>
    <lineage>
        <taxon>Eukaryota</taxon>
        <taxon>Fungi</taxon>
        <taxon>Dikarya</taxon>
        <taxon>Ascomycota</taxon>
        <taxon>Pezizomycotina</taxon>
        <taxon>Sordariomycetes</taxon>
        <taxon>Hypocreomycetidae</taxon>
        <taxon>Hypocreales</taxon>
        <taxon>Bionectriaceae</taxon>
        <taxon>Clonostachys</taxon>
    </lineage>
</organism>
<evidence type="ECO:0000256" key="1">
    <source>
        <dbReference type="ARBA" id="ARBA00001974"/>
    </source>
</evidence>
<dbReference type="InterPro" id="IPR004113">
    <property type="entry name" value="FAD-bd_oxidored_4_C"/>
</dbReference>
<evidence type="ECO:0000256" key="3">
    <source>
        <dbReference type="ARBA" id="ARBA00022630"/>
    </source>
</evidence>
<evidence type="ECO:0000256" key="5">
    <source>
        <dbReference type="ARBA" id="ARBA00023002"/>
    </source>
</evidence>
<keyword evidence="5" id="KW-0560">Oxidoreductase</keyword>
<dbReference type="Gene3D" id="1.10.45.10">
    <property type="entry name" value="Vanillyl-alcohol Oxidase, Chain A, domain 4"/>
    <property type="match status" value="1"/>
</dbReference>
<dbReference type="InterPro" id="IPR016171">
    <property type="entry name" value="Vanillyl_alc_oxidase_C-sub2"/>
</dbReference>
<sequence length="615" mass="66042">MADDGDLTAGSGILLEQWLGDYGEETAPIDLCSITISDSDNQLPCAQSTRRFRESSMRRFPQSHNLLAISQGRRVGFSKARRCYSTSPSTNAHSKRAQNGFGLVGVVAATAAVTALVTSSIISQRTETLSESVASRSGYKRPAGPGYADEKTALKALEEIKVSIKGISVSLDPDDLESHGYAEWSASNIPERPFAVVMPTTTEEVSTIAKICTKYKVPMIPFGAGSSVEGHFTAPFTGLSIDLSKMNRIVSLNADDMDVVVQPGVNWVNLNDQIKESGLFLPLDPSPTAHIGGMVATNCSGTNAMRYGTMKDWVVNVTVVLADGSVIKTRRRPRKTSAGYNLTGLFVGSEGTLGIITEVTLKLAVIPSSYGVATTTFPSVKEAAAAASKLIRRGIPLAALELMDDVQMQVINKTGGAGGRMWAEKATLFIKFSGSTESAVKDNMEQAQEISKAHGGADFEVAKSQEEMDSLWAARKQALWAMLALREEGTEIWSTDVAVPLSRMAEIIDHSKENSSKLGLFSSVMGHVGDGNFHQAVMYDPKDAKQTASVKKCVDDMVDMALEMDGTVSGEHGIGIGKKHCLEKELGPDTIAIMRSLKHTLDPHCLLNPGKIFEN</sequence>
<dbReference type="EMBL" id="CDPU01000015">
    <property type="protein sequence ID" value="CEO49555.1"/>
    <property type="molecule type" value="Genomic_DNA"/>
</dbReference>
<comment type="cofactor">
    <cofactor evidence="1">
        <name>FAD</name>
        <dbReference type="ChEBI" id="CHEBI:57692"/>
    </cofactor>
</comment>
<keyword evidence="8" id="KW-1133">Transmembrane helix</keyword>